<dbReference type="EMBL" id="CACRSL010000003">
    <property type="protein sequence ID" value="VYT05518.1"/>
    <property type="molecule type" value="Genomic_DNA"/>
</dbReference>
<gene>
    <name evidence="1" type="ORF">AULFYP135_01457</name>
</gene>
<organism evidence="1">
    <name type="scientific">uncultured Anaerotruncus sp</name>
    <dbReference type="NCBI Taxonomy" id="905011"/>
    <lineage>
        <taxon>Bacteria</taxon>
        <taxon>Bacillati</taxon>
        <taxon>Bacillota</taxon>
        <taxon>Clostridia</taxon>
        <taxon>Eubacteriales</taxon>
        <taxon>Oscillospiraceae</taxon>
        <taxon>Anaerotruncus</taxon>
        <taxon>environmental samples</taxon>
    </lineage>
</organism>
<protein>
    <submittedName>
        <fullName evidence="1">Uncharacterized protein</fullName>
    </submittedName>
</protein>
<evidence type="ECO:0000313" key="1">
    <source>
        <dbReference type="EMBL" id="VYT05518.1"/>
    </source>
</evidence>
<proteinExistence type="predicted"/>
<dbReference type="AlphaFoldDB" id="A0A6N2TIV7"/>
<name>A0A6N2TIV7_9FIRM</name>
<sequence>MPVRILLTDFPGNPVNQPFGLLVDGNFACNIGSLFLSAGSDSCPGVTSSLNLPSALGVRSYMLILSHYATSLLKPAINFLVFSYHLLL</sequence>
<accession>A0A6N2TIV7</accession>
<reference evidence="1" key="1">
    <citation type="submission" date="2019-11" db="EMBL/GenBank/DDBJ databases">
        <authorList>
            <person name="Feng L."/>
        </authorList>
    </citation>
    <scope>NUCLEOTIDE SEQUENCE</scope>
    <source>
        <strain evidence="1">AundefinedLFYP135</strain>
    </source>
</reference>